<dbReference type="Pfam" id="PF00670">
    <property type="entry name" value="AdoHcyase_NAD"/>
    <property type="match status" value="1"/>
</dbReference>
<dbReference type="Pfam" id="PF05221">
    <property type="entry name" value="AdoHcyase"/>
    <property type="match status" value="1"/>
</dbReference>
<keyword evidence="2 5" id="KW-0554">One-carbon metabolism</keyword>
<evidence type="ECO:0000256" key="3">
    <source>
        <dbReference type="ARBA" id="ARBA00022801"/>
    </source>
</evidence>
<comment type="cofactor">
    <cofactor evidence="5 7 8">
        <name>NAD(+)</name>
        <dbReference type="ChEBI" id="CHEBI:57540"/>
    </cofactor>
    <text evidence="5 7 8">Binds 1 NAD(+) per subunit.</text>
</comment>
<evidence type="ECO:0000256" key="1">
    <source>
        <dbReference type="ARBA" id="ARBA00007122"/>
    </source>
</evidence>
<feature type="binding site" evidence="5 7">
    <location>
        <position position="377"/>
    </location>
    <ligand>
        <name>NAD(+)</name>
        <dbReference type="ChEBI" id="CHEBI:57540"/>
    </ligand>
</feature>
<comment type="caution">
    <text evidence="11">The sequence shown here is derived from an EMBL/GenBank/DDBJ whole genome shotgun (WGS) entry which is preliminary data.</text>
</comment>
<feature type="binding site" evidence="5 6">
    <location>
        <position position="128"/>
    </location>
    <ligand>
        <name>substrate</name>
    </ligand>
</feature>
<dbReference type="EC" id="3.13.2.1" evidence="5"/>
<evidence type="ECO:0000256" key="6">
    <source>
        <dbReference type="PIRSR" id="PIRSR001109-1"/>
    </source>
</evidence>
<keyword evidence="5" id="KW-0963">Cytoplasm</keyword>
<evidence type="ECO:0000313" key="11">
    <source>
        <dbReference type="EMBL" id="TDL79396.1"/>
    </source>
</evidence>
<dbReference type="UniPathway" id="UPA00314">
    <property type="reaction ID" value="UER00076"/>
</dbReference>
<evidence type="ECO:0000259" key="10">
    <source>
        <dbReference type="SMART" id="SM00997"/>
    </source>
</evidence>
<dbReference type="AlphaFoldDB" id="A0A4R6ADC0"/>
<dbReference type="GO" id="GO:0033353">
    <property type="term" value="P:S-adenosylmethionine cycle"/>
    <property type="evidence" value="ECO:0007669"/>
    <property type="project" value="TreeGrafter"/>
</dbReference>
<evidence type="ECO:0000256" key="5">
    <source>
        <dbReference type="HAMAP-Rule" id="MF_00563"/>
    </source>
</evidence>
<dbReference type="FunFam" id="3.40.50.720:FF:000004">
    <property type="entry name" value="Adenosylhomocysteinase"/>
    <property type="match status" value="1"/>
</dbReference>
<evidence type="ECO:0000256" key="4">
    <source>
        <dbReference type="ARBA" id="ARBA00023027"/>
    </source>
</evidence>
<comment type="subcellular location">
    <subcellularLocation>
        <location evidence="5">Cytoplasm</location>
    </subcellularLocation>
</comment>
<dbReference type="GO" id="GO:0006730">
    <property type="term" value="P:one-carbon metabolic process"/>
    <property type="evidence" value="ECO:0007669"/>
    <property type="project" value="UniProtKB-UniRule"/>
</dbReference>
<comment type="catalytic activity">
    <reaction evidence="5 8">
        <text>S-adenosyl-L-homocysteine + H2O = L-homocysteine + adenosine</text>
        <dbReference type="Rhea" id="RHEA:21708"/>
        <dbReference type="ChEBI" id="CHEBI:15377"/>
        <dbReference type="ChEBI" id="CHEBI:16335"/>
        <dbReference type="ChEBI" id="CHEBI:57856"/>
        <dbReference type="ChEBI" id="CHEBI:58199"/>
        <dbReference type="EC" id="3.13.2.1"/>
    </reaction>
</comment>
<comment type="pathway">
    <text evidence="5 8">Amino-acid biosynthesis; L-homocysteine biosynthesis; L-homocysteine from S-adenosyl-L-homocysteine: step 1/1.</text>
</comment>
<keyword evidence="4 5" id="KW-0520">NAD</keyword>
<dbReference type="InterPro" id="IPR036291">
    <property type="entry name" value="NAD(P)-bd_dom_sf"/>
</dbReference>
<dbReference type="GO" id="GO:0004013">
    <property type="term" value="F:adenosylhomocysteinase activity"/>
    <property type="evidence" value="ECO:0007669"/>
    <property type="project" value="UniProtKB-UniRule"/>
</dbReference>
<dbReference type="PROSITE" id="PS00738">
    <property type="entry name" value="ADOHCYASE_1"/>
    <property type="match status" value="1"/>
</dbReference>
<comment type="function">
    <text evidence="5">May play a key role in the regulation of the intracellular concentration of adenosylhomocysteine.</text>
</comment>
<name>A0A4R6ADC0_9RHOB</name>
<dbReference type="PROSITE" id="PS00739">
    <property type="entry name" value="ADOHCYASE_2"/>
    <property type="match status" value="1"/>
</dbReference>
<dbReference type="Gene3D" id="3.40.50.1480">
    <property type="entry name" value="Adenosylhomocysteinase-like"/>
    <property type="match status" value="1"/>
</dbReference>
<feature type="binding site" evidence="5 6">
    <location>
        <position position="219"/>
    </location>
    <ligand>
        <name>substrate</name>
    </ligand>
</feature>
<dbReference type="SUPFAM" id="SSF51735">
    <property type="entry name" value="NAD(P)-binding Rossmann-fold domains"/>
    <property type="match status" value="1"/>
</dbReference>
<feature type="binding site" evidence="7">
    <location>
        <position position="384"/>
    </location>
    <ligand>
        <name>NAD(+)</name>
        <dbReference type="ChEBI" id="CHEBI:57540"/>
    </ligand>
</feature>
<accession>A0A4R6ADC0</accession>
<feature type="domain" description="S-adenosyl-L-homocysteine hydrolase NAD binding" evidence="10">
    <location>
        <begin position="224"/>
        <end position="383"/>
    </location>
</feature>
<dbReference type="Gene3D" id="3.40.50.720">
    <property type="entry name" value="NAD(P)-binding Rossmann-like Domain"/>
    <property type="match status" value="1"/>
</dbReference>
<feature type="binding site" evidence="5">
    <location>
        <begin position="253"/>
        <end position="258"/>
    </location>
    <ligand>
        <name>NAD(+)</name>
        <dbReference type="ChEBI" id="CHEBI:57540"/>
    </ligand>
</feature>
<dbReference type="SMART" id="SM00997">
    <property type="entry name" value="AdoHcyase_NAD"/>
    <property type="match status" value="1"/>
</dbReference>
<feature type="binding site" evidence="5 7">
    <location>
        <begin position="190"/>
        <end position="192"/>
    </location>
    <ligand>
        <name>NAD(+)</name>
        <dbReference type="ChEBI" id="CHEBI:57540"/>
    </ligand>
</feature>
<dbReference type="SMART" id="SM00996">
    <property type="entry name" value="AdoHcyase"/>
    <property type="match status" value="1"/>
</dbReference>
<dbReference type="GO" id="GO:0071269">
    <property type="term" value="P:L-homocysteine biosynthetic process"/>
    <property type="evidence" value="ECO:0007669"/>
    <property type="project" value="UniProtKB-UniRule"/>
</dbReference>
<dbReference type="GO" id="GO:0005829">
    <property type="term" value="C:cytosol"/>
    <property type="evidence" value="ECO:0007669"/>
    <property type="project" value="TreeGrafter"/>
</dbReference>
<evidence type="ECO:0000256" key="2">
    <source>
        <dbReference type="ARBA" id="ARBA00022563"/>
    </source>
</evidence>
<protein>
    <recommendedName>
        <fullName evidence="5">Adenosylhomocysteinase</fullName>
        <ecNumber evidence="5">3.13.2.1</ecNumber>
    </recommendedName>
    <alternativeName>
        <fullName evidence="5">S-adenosyl-L-homocysteine hydrolase</fullName>
        <shortName evidence="5">AdoHcyase</shortName>
    </alternativeName>
</protein>
<dbReference type="InterPro" id="IPR000043">
    <property type="entry name" value="Adenosylhomocysteinase-like"/>
</dbReference>
<dbReference type="SUPFAM" id="SSF52283">
    <property type="entry name" value="Formate/glycerate dehydrogenase catalytic domain-like"/>
    <property type="match status" value="1"/>
</dbReference>
<dbReference type="OrthoDB" id="9802717at2"/>
<feature type="binding site" evidence="5">
    <location>
        <position position="311"/>
    </location>
    <ligand>
        <name>NAD(+)</name>
        <dbReference type="ChEBI" id="CHEBI:57540"/>
    </ligand>
</feature>
<dbReference type="NCBIfam" id="TIGR00936">
    <property type="entry name" value="ahcY"/>
    <property type="match status" value="1"/>
</dbReference>
<dbReference type="CDD" id="cd00401">
    <property type="entry name" value="SAHH"/>
    <property type="match status" value="1"/>
</dbReference>
<dbReference type="PANTHER" id="PTHR23420">
    <property type="entry name" value="ADENOSYLHOMOCYSTEINASE"/>
    <property type="match status" value="1"/>
</dbReference>
<feature type="binding site" evidence="7">
    <location>
        <begin position="255"/>
        <end position="260"/>
    </location>
    <ligand>
        <name>NAD(+)</name>
        <dbReference type="ChEBI" id="CHEBI:57540"/>
    </ligand>
</feature>
<organism evidence="11 12">
    <name type="scientific">Palleronia sediminis</name>
    <dbReference type="NCBI Taxonomy" id="2547833"/>
    <lineage>
        <taxon>Bacteria</taxon>
        <taxon>Pseudomonadati</taxon>
        <taxon>Pseudomonadota</taxon>
        <taxon>Alphaproteobacteria</taxon>
        <taxon>Rhodobacterales</taxon>
        <taxon>Roseobacteraceae</taxon>
        <taxon>Palleronia</taxon>
    </lineage>
</organism>
<dbReference type="PIRSF" id="PIRSF001109">
    <property type="entry name" value="Ad_hcy_hydrolase"/>
    <property type="match status" value="1"/>
</dbReference>
<evidence type="ECO:0000313" key="12">
    <source>
        <dbReference type="Proteomes" id="UP000295701"/>
    </source>
</evidence>
<gene>
    <name evidence="5" type="primary">ahcY</name>
    <name evidence="11" type="ORF">E2L08_10255</name>
</gene>
<dbReference type="HAMAP" id="MF_00563">
    <property type="entry name" value="AdoHcyase"/>
    <property type="match status" value="1"/>
</dbReference>
<dbReference type="PANTHER" id="PTHR23420:SF0">
    <property type="entry name" value="ADENOSYLHOMOCYSTEINASE"/>
    <property type="match status" value="1"/>
</dbReference>
<keyword evidence="3 5" id="KW-0378">Hydrolase</keyword>
<reference evidence="11 12" key="1">
    <citation type="submission" date="2019-03" db="EMBL/GenBank/DDBJ databases">
        <title>Primorskyibacter sp. SS33 isolated from sediments.</title>
        <authorList>
            <person name="Xunke S."/>
        </authorList>
    </citation>
    <scope>NUCLEOTIDE SEQUENCE [LARGE SCALE GENOMIC DNA]</scope>
    <source>
        <strain evidence="11 12">SS33</strain>
    </source>
</reference>
<feature type="binding site" evidence="5 6">
    <location>
        <position position="189"/>
    </location>
    <ligand>
        <name>substrate</name>
    </ligand>
</feature>
<dbReference type="InterPro" id="IPR015878">
    <property type="entry name" value="Ado_hCys_hydrolase_NAD-bd"/>
</dbReference>
<evidence type="ECO:0000256" key="7">
    <source>
        <dbReference type="PIRSR" id="PIRSR001109-2"/>
    </source>
</evidence>
<feature type="binding site" evidence="5 6">
    <location>
        <position position="223"/>
    </location>
    <ligand>
        <name>substrate</name>
    </ligand>
</feature>
<dbReference type="InterPro" id="IPR020082">
    <property type="entry name" value="S-Ado-L-homoCys_hydrolase_CS"/>
</dbReference>
<feature type="binding site" evidence="5 7">
    <location>
        <position position="276"/>
    </location>
    <ligand>
        <name>NAD(+)</name>
        <dbReference type="ChEBI" id="CHEBI:57540"/>
    </ligand>
</feature>
<feature type="binding site" evidence="5 6">
    <location>
        <position position="55"/>
    </location>
    <ligand>
        <name>substrate</name>
    </ligand>
</feature>
<dbReference type="EMBL" id="SNAA01000010">
    <property type="protein sequence ID" value="TDL79396.1"/>
    <property type="molecule type" value="Genomic_DNA"/>
</dbReference>
<dbReference type="NCBIfam" id="NF004005">
    <property type="entry name" value="PRK05476.2-3"/>
    <property type="match status" value="1"/>
</dbReference>
<feature type="binding site" evidence="5">
    <location>
        <position position="224"/>
    </location>
    <ligand>
        <name>NAD(+)</name>
        <dbReference type="ChEBI" id="CHEBI:57540"/>
    </ligand>
</feature>
<evidence type="ECO:0000256" key="8">
    <source>
        <dbReference type="RuleBase" id="RU000548"/>
    </source>
</evidence>
<keyword evidence="12" id="KW-1185">Reference proteome</keyword>
<dbReference type="InterPro" id="IPR042172">
    <property type="entry name" value="Adenosylhomocyst_ase-like_sf"/>
</dbReference>
<dbReference type="Proteomes" id="UP000295701">
    <property type="component" value="Unassembled WGS sequence"/>
</dbReference>
<comment type="similarity">
    <text evidence="1 5 9">Belongs to the adenosylhomocysteinase family.</text>
</comment>
<feature type="binding site" evidence="5 7">
    <location>
        <begin position="332"/>
        <end position="334"/>
    </location>
    <ligand>
        <name>NAD(+)</name>
        <dbReference type="ChEBI" id="CHEBI:57540"/>
    </ligand>
</feature>
<dbReference type="RefSeq" id="WP_133396987.1">
    <property type="nucleotide sequence ID" value="NZ_SNAA01000010.1"/>
</dbReference>
<sequence length="463" mass="50864">MAKDYVVKDITLAGYGRKELDIAETEMPGLMALREKYGKDKPLSGARIVGSLHMTIQTAVLIETLTALGADVRWASCNIFSTQDHAAAAVAEAGVPVFAVKGQTLVEHWDYLDRSFMFEDGPNLILDDGGDATLYILLGARVEAGEEDLIAVPTSEEEQAIFDQIRKRMKETPGWFGRMRDQIKGVSEETTTGVHRLYDLKKKGQLPFPAINVNDSVTKSKFDNKYGCKESLVDGIRRATDTMMAGKVAVVCGYGDVGKGSAASLRGAGARVKVTEVDPICALQAAMDGFEVVLLEDVIDSADIFITTTGNRDVIRIEHMRAMKDMAIVGNIGHFDNEIQVASLKNHKWTNIKDQVDMIEMPSGNRIILLSEGRLLNLGNATGHPSFVMSASFTNQVLAQIELWRNGGEYENDVYILPKHLDEMVAALHLEKIGAKLTKLDPEQAAYIGVAPEGPFKPEHYRY</sequence>
<evidence type="ECO:0000256" key="9">
    <source>
        <dbReference type="RuleBase" id="RU004166"/>
    </source>
</evidence>
<proteinExistence type="inferred from homology"/>